<evidence type="ECO:0000313" key="2">
    <source>
        <dbReference type="EMBL" id="GAX11979.1"/>
    </source>
</evidence>
<sequence length="417" mass="49293">MPKSKGTKRKQQGNWSAADHAERSEHKEKKNRQDARRHERTALLTHDTFDKRQQLRVKLHFTKTSRKMEQLKERLMQWDPVAEAELQRKEEEEEKKQLLLLQDQEQGKKKKWVRPGPETWKLKGAARPAHLVYDFDTRYQCPHQKAHDDYRTKQSRLQNLLQTPMAKQERAASVLRDYLSTLMQCGHLQVEMGGNNNNPIPYWQECMTLERLHSVQWTTAPRDILQWYMDQGNYQQAEQFLDQHPPSDDVWWVFSTAWLAVELQRSPHARMVSAIRNNPFGAYYLAFYETFDQVFEYQEELQEADDIPQSSLEEAIEYCSSVGKMWKSNGADRILQRLILGTLLQEPKDDDSKSELTWRDLEWKKRLSKIEKVYEKQRNNDSDDNTAEGPDISMYAEMFRTSMDMLEQAGTIPKIPL</sequence>
<reference evidence="2 3" key="1">
    <citation type="journal article" date="2015" name="Plant Cell">
        <title>Oil accumulation by the oleaginous diatom Fistulifera solaris as revealed by the genome and transcriptome.</title>
        <authorList>
            <person name="Tanaka T."/>
            <person name="Maeda Y."/>
            <person name="Veluchamy A."/>
            <person name="Tanaka M."/>
            <person name="Abida H."/>
            <person name="Marechal E."/>
            <person name="Bowler C."/>
            <person name="Muto M."/>
            <person name="Sunaga Y."/>
            <person name="Tanaka M."/>
            <person name="Yoshino T."/>
            <person name="Taniguchi T."/>
            <person name="Fukuda Y."/>
            <person name="Nemoto M."/>
            <person name="Matsumoto M."/>
            <person name="Wong P.S."/>
            <person name="Aburatani S."/>
            <person name="Fujibuchi W."/>
        </authorList>
    </citation>
    <scope>NUCLEOTIDE SEQUENCE [LARGE SCALE GENOMIC DNA]</scope>
    <source>
        <strain evidence="2 3">JPCC DA0580</strain>
    </source>
</reference>
<accession>A0A1Z5JDD1</accession>
<comment type="caution">
    <text evidence="2">The sequence shown here is derived from an EMBL/GenBank/DDBJ whole genome shotgun (WGS) entry which is preliminary data.</text>
</comment>
<dbReference type="InParanoid" id="A0A1Z5JDD1"/>
<feature type="compositionally biased region" description="Basic and acidic residues" evidence="1">
    <location>
        <begin position="19"/>
        <end position="47"/>
    </location>
</feature>
<feature type="compositionally biased region" description="Basic residues" evidence="1">
    <location>
        <begin position="1"/>
        <end position="11"/>
    </location>
</feature>
<gene>
    <name evidence="2" type="ORF">FisN_8Lh074</name>
</gene>
<dbReference type="AlphaFoldDB" id="A0A1Z5JDD1"/>
<feature type="region of interest" description="Disordered" evidence="1">
    <location>
        <begin position="1"/>
        <end position="47"/>
    </location>
</feature>
<proteinExistence type="predicted"/>
<dbReference type="EMBL" id="BDSP01000048">
    <property type="protein sequence ID" value="GAX11979.1"/>
    <property type="molecule type" value="Genomic_DNA"/>
</dbReference>
<dbReference type="OrthoDB" id="43153at2759"/>
<evidence type="ECO:0000256" key="1">
    <source>
        <dbReference type="SAM" id="MobiDB-lite"/>
    </source>
</evidence>
<keyword evidence="3" id="KW-1185">Reference proteome</keyword>
<name>A0A1Z5JDD1_FISSO</name>
<dbReference type="Proteomes" id="UP000198406">
    <property type="component" value="Unassembled WGS sequence"/>
</dbReference>
<organism evidence="2 3">
    <name type="scientific">Fistulifera solaris</name>
    <name type="common">Oleaginous diatom</name>
    <dbReference type="NCBI Taxonomy" id="1519565"/>
    <lineage>
        <taxon>Eukaryota</taxon>
        <taxon>Sar</taxon>
        <taxon>Stramenopiles</taxon>
        <taxon>Ochrophyta</taxon>
        <taxon>Bacillariophyta</taxon>
        <taxon>Bacillariophyceae</taxon>
        <taxon>Bacillariophycidae</taxon>
        <taxon>Naviculales</taxon>
        <taxon>Naviculaceae</taxon>
        <taxon>Fistulifera</taxon>
    </lineage>
</organism>
<protein>
    <submittedName>
        <fullName evidence="2">Uncharacterized protein</fullName>
    </submittedName>
</protein>
<evidence type="ECO:0000313" key="3">
    <source>
        <dbReference type="Proteomes" id="UP000198406"/>
    </source>
</evidence>